<accession>A0ABW2LEU8</accession>
<feature type="region of interest" description="Disordered" evidence="1">
    <location>
        <begin position="24"/>
        <end position="99"/>
    </location>
</feature>
<sequence>MTATLLNFGLLLAVINLSNCRKDQESQIREDEGRRFREGIADPPASRPEPISRASEQGASNASKLGGPGTGSVPDAFQVPPVQHNTSDHPPPPKSKDALRTLFKSLPPGRGRTVAVHGMLGDAADNMDVEQLKRIHEALPFGADRVYAGSLYAEFAAKRDGIVPALEAIASFETEDERIASLIILLQSDQFRLSVDRQAAVDKANTIKATLGSNHQLAVEAVLGDR</sequence>
<proteinExistence type="predicted"/>
<protein>
    <recommendedName>
        <fullName evidence="4">HEAT repeat domain-containing protein</fullName>
    </recommendedName>
</protein>
<comment type="caution">
    <text evidence="2">The sequence shown here is derived from an EMBL/GenBank/DDBJ whole genome shotgun (WGS) entry which is preliminary data.</text>
</comment>
<feature type="compositionally biased region" description="Polar residues" evidence="1">
    <location>
        <begin position="54"/>
        <end position="63"/>
    </location>
</feature>
<gene>
    <name evidence="2" type="ORF">ACFQY0_20135</name>
</gene>
<dbReference type="Proteomes" id="UP001596472">
    <property type="component" value="Unassembled WGS sequence"/>
</dbReference>
<organism evidence="2 3">
    <name type="scientific">Haloferula chungangensis</name>
    <dbReference type="NCBI Taxonomy" id="1048331"/>
    <lineage>
        <taxon>Bacteria</taxon>
        <taxon>Pseudomonadati</taxon>
        <taxon>Verrucomicrobiota</taxon>
        <taxon>Verrucomicrobiia</taxon>
        <taxon>Verrucomicrobiales</taxon>
        <taxon>Verrucomicrobiaceae</taxon>
        <taxon>Haloferula</taxon>
    </lineage>
</organism>
<evidence type="ECO:0000313" key="2">
    <source>
        <dbReference type="EMBL" id="MFC7339512.1"/>
    </source>
</evidence>
<evidence type="ECO:0008006" key="4">
    <source>
        <dbReference type="Google" id="ProtNLM"/>
    </source>
</evidence>
<dbReference type="RefSeq" id="WP_379716471.1">
    <property type="nucleotide sequence ID" value="NZ_JBHTBS010000018.1"/>
</dbReference>
<reference evidence="3" key="1">
    <citation type="journal article" date="2019" name="Int. J. Syst. Evol. Microbiol.">
        <title>The Global Catalogue of Microorganisms (GCM) 10K type strain sequencing project: providing services to taxonomists for standard genome sequencing and annotation.</title>
        <authorList>
            <consortium name="The Broad Institute Genomics Platform"/>
            <consortium name="The Broad Institute Genome Sequencing Center for Infectious Disease"/>
            <person name="Wu L."/>
            <person name="Ma J."/>
        </authorList>
    </citation>
    <scope>NUCLEOTIDE SEQUENCE [LARGE SCALE GENOMIC DNA]</scope>
    <source>
        <strain evidence="3">CGMCC 4.1467</strain>
    </source>
</reference>
<evidence type="ECO:0000313" key="3">
    <source>
        <dbReference type="Proteomes" id="UP001596472"/>
    </source>
</evidence>
<keyword evidence="3" id="KW-1185">Reference proteome</keyword>
<name>A0ABW2LEU8_9BACT</name>
<evidence type="ECO:0000256" key="1">
    <source>
        <dbReference type="SAM" id="MobiDB-lite"/>
    </source>
</evidence>
<dbReference type="EMBL" id="JBHTBS010000018">
    <property type="protein sequence ID" value="MFC7339512.1"/>
    <property type="molecule type" value="Genomic_DNA"/>
</dbReference>
<feature type="compositionally biased region" description="Basic and acidic residues" evidence="1">
    <location>
        <begin position="24"/>
        <end position="40"/>
    </location>
</feature>